<comment type="function">
    <text evidence="6">Functions as a component of both the DNA-binding general transcription initiation factor complex TFIID and the transcription coactivator SAGA complex. Binding of TFIID to a promoter (with or without TATA element) is the initial step in pre-initiation complex (PIC) formation. TFIID plays a key role in the regulation of gene expression by RNA polymerase II through different activities such as transcription activator interaction, core promoter recognition and selectivity, TFIIA and TFIIB interaction, chromatin modification (histone acetylation by TAF1), facilitation of DNA opening and initiation of transcription. SAGA acts as a general cofactor required for essentially all RNA polymerase II transcription. At the promoters, SAGA is required for transcription pre-initiation complex (PIC) recruitment. It influences RNA polymerase II transcriptional activity through different activities such as TBP interaction (via core/TAF module) and promoter selectivity, interaction with transcription activators (via Tra1/SPT module), and chromatin modification through histone acetylation (via HAT module) and deubiquitination (via DUB module). SAGA preferentially acetylates histones H3 (to form H3K9ac, H3K14ac, H3K18ac and H3K23ac) and H2B and deubiquitinates histone H2B. SAGA interacts with DNA via upstream activating sequences (UASs).</text>
</comment>
<dbReference type="GO" id="GO:0000124">
    <property type="term" value="C:SAGA complex"/>
    <property type="evidence" value="ECO:0007669"/>
    <property type="project" value="TreeGrafter"/>
</dbReference>
<evidence type="ECO:0000256" key="2">
    <source>
        <dbReference type="ARBA" id="ARBA00023015"/>
    </source>
</evidence>
<dbReference type="CDD" id="cd07982">
    <property type="entry name" value="HFD_TAF10"/>
    <property type="match status" value="1"/>
</dbReference>
<keyword evidence="8" id="KW-0396">Initiation factor</keyword>
<dbReference type="GO" id="GO:0006367">
    <property type="term" value="P:transcription initiation at RNA polymerase II promoter"/>
    <property type="evidence" value="ECO:0007669"/>
    <property type="project" value="TreeGrafter"/>
</dbReference>
<proteinExistence type="inferred from homology"/>
<dbReference type="InParanoid" id="A0A1E5RVJ2"/>
<dbReference type="OrthoDB" id="154356at2759"/>
<dbReference type="Proteomes" id="UP000095728">
    <property type="component" value="Unassembled WGS sequence"/>
</dbReference>
<name>A0A1E5RVJ2_9ASCO</name>
<feature type="compositionally biased region" description="Low complexity" evidence="7">
    <location>
        <begin position="208"/>
        <end position="219"/>
    </location>
</feature>
<dbReference type="GO" id="GO:0003743">
    <property type="term" value="F:translation initiation factor activity"/>
    <property type="evidence" value="ECO:0007669"/>
    <property type="project" value="UniProtKB-KW"/>
</dbReference>
<dbReference type="AlphaFoldDB" id="A0A1E5RVJ2"/>
<evidence type="ECO:0000256" key="7">
    <source>
        <dbReference type="SAM" id="MobiDB-lite"/>
    </source>
</evidence>
<dbReference type="GO" id="GO:0005669">
    <property type="term" value="C:transcription factor TFIID complex"/>
    <property type="evidence" value="ECO:0007669"/>
    <property type="project" value="TreeGrafter"/>
</dbReference>
<reference evidence="9" key="1">
    <citation type="journal article" date="2016" name="Genome Announc.">
        <title>Genome sequences of three species of Hanseniaspora isolated from spontaneous wine fermentations.</title>
        <authorList>
            <person name="Sternes P.R."/>
            <person name="Lee D."/>
            <person name="Kutyna D.R."/>
            <person name="Borneman A.R."/>
        </authorList>
    </citation>
    <scope>NUCLEOTIDE SEQUENCE [LARGE SCALE GENOMIC DNA]</scope>
    <source>
        <strain evidence="9">AWRI3579</strain>
    </source>
</reference>
<feature type="compositionally biased region" description="Low complexity" evidence="7">
    <location>
        <begin position="179"/>
        <end position="202"/>
    </location>
</feature>
<comment type="subcellular location">
    <subcellularLocation>
        <location evidence="1 6">Nucleus</location>
    </subcellularLocation>
</comment>
<organism evidence="8 9">
    <name type="scientific">Hanseniaspora osmophila</name>
    <dbReference type="NCBI Taxonomy" id="56408"/>
    <lineage>
        <taxon>Eukaryota</taxon>
        <taxon>Fungi</taxon>
        <taxon>Dikarya</taxon>
        <taxon>Ascomycota</taxon>
        <taxon>Saccharomycotina</taxon>
        <taxon>Saccharomycetes</taxon>
        <taxon>Saccharomycodales</taxon>
        <taxon>Saccharomycodaceae</taxon>
        <taxon>Hanseniaspora</taxon>
    </lineage>
</organism>
<feature type="compositionally biased region" description="Polar residues" evidence="7">
    <location>
        <begin position="31"/>
        <end position="41"/>
    </location>
</feature>
<feature type="region of interest" description="Disordered" evidence="7">
    <location>
        <begin position="1"/>
        <end position="79"/>
    </location>
</feature>
<keyword evidence="8" id="KW-0648">Protein biosynthesis</keyword>
<dbReference type="EMBL" id="LPNM01000003">
    <property type="protein sequence ID" value="OEJ90962.1"/>
    <property type="molecule type" value="Genomic_DNA"/>
</dbReference>
<keyword evidence="3 6" id="KW-0804">Transcription</keyword>
<dbReference type="InterPro" id="IPR003923">
    <property type="entry name" value="TAF10"/>
</dbReference>
<dbReference type="GO" id="GO:0016251">
    <property type="term" value="F:RNA polymerase II general transcription initiation factor activity"/>
    <property type="evidence" value="ECO:0007669"/>
    <property type="project" value="TreeGrafter"/>
</dbReference>
<dbReference type="PRINTS" id="PR01443">
    <property type="entry name" value="TFIID30KDSUB"/>
</dbReference>
<evidence type="ECO:0000256" key="5">
    <source>
        <dbReference type="ARBA" id="ARBA00025730"/>
    </source>
</evidence>
<evidence type="ECO:0000256" key="4">
    <source>
        <dbReference type="ARBA" id="ARBA00023242"/>
    </source>
</evidence>
<keyword evidence="2 6" id="KW-0805">Transcription regulation</keyword>
<protein>
    <recommendedName>
        <fullName evidence="6">Transcription initiation factor TFIID subunit 10</fullName>
    </recommendedName>
</protein>
<dbReference type="FunCoup" id="A0A1E5RVJ2">
    <property type="interactions" value="524"/>
</dbReference>
<keyword evidence="9" id="KW-1185">Reference proteome</keyword>
<dbReference type="PANTHER" id="PTHR21242">
    <property type="entry name" value="TRANSCRIPTION INITIATION FACTOR TFIID SUBUNIT 10"/>
    <property type="match status" value="1"/>
</dbReference>
<evidence type="ECO:0000256" key="1">
    <source>
        <dbReference type="ARBA" id="ARBA00004123"/>
    </source>
</evidence>
<feature type="region of interest" description="Disordered" evidence="7">
    <location>
        <begin position="175"/>
        <end position="225"/>
    </location>
</feature>
<evidence type="ECO:0000256" key="3">
    <source>
        <dbReference type="ARBA" id="ARBA00023163"/>
    </source>
</evidence>
<dbReference type="STRING" id="56408.A0A1E5RVJ2"/>
<sequence>MLGDNPFEEVHGNSEFNEEIDDIVIGRNENDNNPLNNSATNVDGAEKGDEDEDEDMDIEGDEIDEDSGTHGQKKSRLETGADNLFELPEFTRKDKTLQEILEMMQDNPPIIPDAVIDYYLMKNGMNLKDIRIKRLLALATQKFVSDIATDAYEYSRIRSSTSVQNANNGQAKARQLLMGQQQQQMAQQQEQQGNGTNDNNGNIGPGNSGTASSGGSQQQNDREKVVLTVNDLSSAVAEYGLNVSKPDFYR</sequence>
<dbReference type="PANTHER" id="PTHR21242:SF0">
    <property type="entry name" value="TRANSCRIPTION INITIATION FACTOR TFIID SUBUNIT 10"/>
    <property type="match status" value="1"/>
</dbReference>
<comment type="similarity">
    <text evidence="5 6">Belongs to the TAF10 family.</text>
</comment>
<evidence type="ECO:0000313" key="8">
    <source>
        <dbReference type="EMBL" id="OEJ90962.1"/>
    </source>
</evidence>
<accession>A0A1E5RVJ2</accession>
<dbReference type="GO" id="GO:1990841">
    <property type="term" value="F:promoter-specific chromatin binding"/>
    <property type="evidence" value="ECO:0007669"/>
    <property type="project" value="TreeGrafter"/>
</dbReference>
<dbReference type="Pfam" id="PF03540">
    <property type="entry name" value="TAF10"/>
    <property type="match status" value="1"/>
</dbReference>
<evidence type="ECO:0000313" key="9">
    <source>
        <dbReference type="Proteomes" id="UP000095728"/>
    </source>
</evidence>
<dbReference type="PIRSF" id="PIRSF017246">
    <property type="entry name" value="TFIID_TAF10"/>
    <property type="match status" value="1"/>
</dbReference>
<gene>
    <name evidence="8" type="ORF">AWRI3579_g294</name>
</gene>
<evidence type="ECO:0000256" key="6">
    <source>
        <dbReference type="PIRNR" id="PIRNR017246"/>
    </source>
</evidence>
<feature type="compositionally biased region" description="Acidic residues" evidence="7">
    <location>
        <begin position="48"/>
        <end position="66"/>
    </location>
</feature>
<comment type="caution">
    <text evidence="8">The sequence shown here is derived from an EMBL/GenBank/DDBJ whole genome shotgun (WGS) entry which is preliminary data.</text>
</comment>
<keyword evidence="4 6" id="KW-0539">Nucleus</keyword>